<dbReference type="RefSeq" id="WP_189011599.1">
    <property type="nucleotide sequence ID" value="NZ_BMPP01000023.1"/>
</dbReference>
<feature type="signal peptide" evidence="1">
    <location>
        <begin position="1"/>
        <end position="23"/>
    </location>
</feature>
<accession>A0ABQ2F172</accession>
<organism evidence="2 3">
    <name type="scientific">Deinococcus malanensis</name>
    <dbReference type="NCBI Taxonomy" id="1706855"/>
    <lineage>
        <taxon>Bacteria</taxon>
        <taxon>Thermotogati</taxon>
        <taxon>Deinococcota</taxon>
        <taxon>Deinococci</taxon>
        <taxon>Deinococcales</taxon>
        <taxon>Deinococcaceae</taxon>
        <taxon>Deinococcus</taxon>
    </lineage>
</organism>
<evidence type="ECO:0000256" key="1">
    <source>
        <dbReference type="SAM" id="SignalP"/>
    </source>
</evidence>
<feature type="chain" id="PRO_5047399768" evidence="1">
    <location>
        <begin position="24"/>
        <end position="284"/>
    </location>
</feature>
<comment type="caution">
    <text evidence="2">The sequence shown here is derived from an EMBL/GenBank/DDBJ whole genome shotgun (WGS) entry which is preliminary data.</text>
</comment>
<dbReference type="Proteomes" id="UP000647587">
    <property type="component" value="Unassembled WGS sequence"/>
</dbReference>
<protein>
    <submittedName>
        <fullName evidence="2">Uncharacterized protein</fullName>
    </submittedName>
</protein>
<reference evidence="3" key="1">
    <citation type="journal article" date="2019" name="Int. J. Syst. Evol. Microbiol.">
        <title>The Global Catalogue of Microorganisms (GCM) 10K type strain sequencing project: providing services to taxonomists for standard genome sequencing and annotation.</title>
        <authorList>
            <consortium name="The Broad Institute Genomics Platform"/>
            <consortium name="The Broad Institute Genome Sequencing Center for Infectious Disease"/>
            <person name="Wu L."/>
            <person name="Ma J."/>
        </authorList>
    </citation>
    <scope>NUCLEOTIDE SEQUENCE [LARGE SCALE GENOMIC DNA]</scope>
    <source>
        <strain evidence="3">JCM 30331</strain>
    </source>
</reference>
<proteinExistence type="predicted"/>
<evidence type="ECO:0000313" key="3">
    <source>
        <dbReference type="Proteomes" id="UP000647587"/>
    </source>
</evidence>
<keyword evidence="1" id="KW-0732">Signal</keyword>
<keyword evidence="3" id="KW-1185">Reference proteome</keyword>
<dbReference type="EMBL" id="BMPP01000023">
    <property type="protein sequence ID" value="GGK40586.1"/>
    <property type="molecule type" value="Genomic_DNA"/>
</dbReference>
<evidence type="ECO:0000313" key="2">
    <source>
        <dbReference type="EMBL" id="GGK40586.1"/>
    </source>
</evidence>
<name>A0ABQ2F172_9DEIO</name>
<sequence>MNTIRILTSALALLAPLAVTAQAQTQRAVLSGSTLDMPWTVYSPGFLQGLNENSANLRFAPPPNSQVLGVKYDNRTITLASRSMASVSALYTHHDNQLREQGFKRMSVDLTNNTYRAVYSRANDTVELRVMKSSSNAYRAMLNLSGVQAGTQGNTSLLLKDGTPEQLGYVLYGPVMITDQLRNDPERIQLSVPAGAIVDDVNQENEDFTVKVRSGLSLAQMNEFYREQFAKQGFNRMSGGVPERDKVAAVYTRGQNRLEWSVEREGNDTYEILFNFEGVRDGNS</sequence>
<gene>
    <name evidence="2" type="ORF">GCM10008955_37970</name>
</gene>